<reference evidence="2 3" key="1">
    <citation type="submission" date="2015-09" db="EMBL/GenBank/DDBJ databases">
        <title>Draft genome of the parasitic nematode Teladorsagia circumcincta isolate WARC Sus (inbred).</title>
        <authorList>
            <person name="Mitreva M."/>
        </authorList>
    </citation>
    <scope>NUCLEOTIDE SEQUENCE [LARGE SCALE GENOMIC DNA]</scope>
    <source>
        <strain evidence="2 3">S</strain>
    </source>
</reference>
<name>A0A2G9V2K6_TELCI</name>
<evidence type="ECO:0000256" key="1">
    <source>
        <dbReference type="SAM" id="Phobius"/>
    </source>
</evidence>
<keyword evidence="1" id="KW-1133">Transmembrane helix</keyword>
<sequence>MPEIFPIGSKSCVVNSCTSFGVFERHCCGAALNECCGSVTIVGWVVAGALVVLIILLVFFVVCKR</sequence>
<feature type="transmembrane region" description="Helical" evidence="1">
    <location>
        <begin position="41"/>
        <end position="63"/>
    </location>
</feature>
<dbReference type="AlphaFoldDB" id="A0A2G9V2K6"/>
<gene>
    <name evidence="2" type="ORF">TELCIR_01180</name>
</gene>
<keyword evidence="1" id="KW-0472">Membrane</keyword>
<dbReference type="EMBL" id="KZ345033">
    <property type="protein sequence ID" value="PIO76725.1"/>
    <property type="molecule type" value="Genomic_DNA"/>
</dbReference>
<dbReference type="Proteomes" id="UP000230423">
    <property type="component" value="Unassembled WGS sequence"/>
</dbReference>
<accession>A0A2G9V2K6</accession>
<proteinExistence type="predicted"/>
<organism evidence="2 3">
    <name type="scientific">Teladorsagia circumcincta</name>
    <name type="common">Brown stomach worm</name>
    <name type="synonym">Ostertagia circumcincta</name>
    <dbReference type="NCBI Taxonomy" id="45464"/>
    <lineage>
        <taxon>Eukaryota</taxon>
        <taxon>Metazoa</taxon>
        <taxon>Ecdysozoa</taxon>
        <taxon>Nematoda</taxon>
        <taxon>Chromadorea</taxon>
        <taxon>Rhabditida</taxon>
        <taxon>Rhabditina</taxon>
        <taxon>Rhabditomorpha</taxon>
        <taxon>Strongyloidea</taxon>
        <taxon>Trichostrongylidae</taxon>
        <taxon>Teladorsagia</taxon>
    </lineage>
</organism>
<evidence type="ECO:0000313" key="2">
    <source>
        <dbReference type="EMBL" id="PIO76725.1"/>
    </source>
</evidence>
<evidence type="ECO:0000313" key="3">
    <source>
        <dbReference type="Proteomes" id="UP000230423"/>
    </source>
</evidence>
<dbReference type="OrthoDB" id="10396825at2759"/>
<protein>
    <submittedName>
        <fullName evidence="2">Uncharacterized protein</fullName>
    </submittedName>
</protein>
<keyword evidence="1" id="KW-0812">Transmembrane</keyword>
<keyword evidence="3" id="KW-1185">Reference proteome</keyword>